<evidence type="ECO:0000256" key="6">
    <source>
        <dbReference type="SAM" id="MobiDB-lite"/>
    </source>
</evidence>
<evidence type="ECO:0000256" key="3">
    <source>
        <dbReference type="ARBA" id="ARBA00022670"/>
    </source>
</evidence>
<feature type="region of interest" description="Disordered" evidence="6">
    <location>
        <begin position="324"/>
        <end position="384"/>
    </location>
</feature>
<keyword evidence="3" id="KW-0645">Protease</keyword>
<feature type="compositionally biased region" description="Low complexity" evidence="6">
    <location>
        <begin position="1354"/>
        <end position="1368"/>
    </location>
</feature>
<feature type="compositionally biased region" description="Polar residues" evidence="6">
    <location>
        <begin position="786"/>
        <end position="796"/>
    </location>
</feature>
<feature type="compositionally biased region" description="Basic and acidic residues" evidence="6">
    <location>
        <begin position="95"/>
        <end position="105"/>
    </location>
</feature>
<dbReference type="SUPFAM" id="SSF54001">
    <property type="entry name" value="Cysteine proteinases"/>
    <property type="match status" value="1"/>
</dbReference>
<dbReference type="PANTHER" id="PTHR46896">
    <property type="entry name" value="SENTRIN-SPECIFIC PROTEASE"/>
    <property type="match status" value="1"/>
</dbReference>
<keyword evidence="9" id="KW-1185">Reference proteome</keyword>
<name>A0AAW0YVP8_9TREE</name>
<dbReference type="GeneID" id="92183179"/>
<reference evidence="8 9" key="1">
    <citation type="journal article" date="2024" name="bioRxiv">
        <title>Comparative genomics of Cryptococcus and Kwoniella reveals pathogenesis evolution and contrasting karyotype dynamics via intercentromeric recombination or chromosome fusion.</title>
        <authorList>
            <person name="Coelho M.A."/>
            <person name="David-Palma M."/>
            <person name="Shea T."/>
            <person name="Bowers K."/>
            <person name="McGinley-Smith S."/>
            <person name="Mohammad A.W."/>
            <person name="Gnirke A."/>
            <person name="Yurkov A.M."/>
            <person name="Nowrousian M."/>
            <person name="Sun S."/>
            <person name="Cuomo C.A."/>
            <person name="Heitman J."/>
        </authorList>
    </citation>
    <scope>NUCLEOTIDE SEQUENCE [LARGE SCALE GENOMIC DNA]</scope>
    <source>
        <strain evidence="8 9">CBS 13917</strain>
    </source>
</reference>
<dbReference type="Pfam" id="PF02902">
    <property type="entry name" value="Peptidase_C48"/>
    <property type="match status" value="2"/>
</dbReference>
<gene>
    <name evidence="8" type="ORF">IAR55_005921</name>
</gene>
<dbReference type="RefSeq" id="XP_066800783.1">
    <property type="nucleotide sequence ID" value="XM_066949010.1"/>
</dbReference>
<feature type="compositionally biased region" description="Basic and acidic residues" evidence="6">
    <location>
        <begin position="1395"/>
        <end position="1418"/>
    </location>
</feature>
<dbReference type="InterPro" id="IPR038765">
    <property type="entry name" value="Papain-like_cys_pep_sf"/>
</dbReference>
<evidence type="ECO:0000259" key="7">
    <source>
        <dbReference type="PROSITE" id="PS50600"/>
    </source>
</evidence>
<feature type="compositionally biased region" description="Basic and acidic residues" evidence="6">
    <location>
        <begin position="593"/>
        <end position="606"/>
    </location>
</feature>
<feature type="compositionally biased region" description="Polar residues" evidence="6">
    <location>
        <begin position="120"/>
        <end position="136"/>
    </location>
</feature>
<keyword evidence="4" id="KW-0833">Ubl conjugation pathway</keyword>
<dbReference type="GO" id="GO:0005634">
    <property type="term" value="C:nucleus"/>
    <property type="evidence" value="ECO:0007669"/>
    <property type="project" value="TreeGrafter"/>
</dbReference>
<dbReference type="PANTHER" id="PTHR46896:SF3">
    <property type="entry name" value="FI06413P-RELATED"/>
    <property type="match status" value="1"/>
</dbReference>
<dbReference type="GO" id="GO:0006508">
    <property type="term" value="P:proteolysis"/>
    <property type="evidence" value="ECO:0007669"/>
    <property type="project" value="UniProtKB-KW"/>
</dbReference>
<keyword evidence="2" id="KW-0597">Phosphoprotein</keyword>
<feature type="region of interest" description="Disordered" evidence="6">
    <location>
        <begin position="255"/>
        <end position="274"/>
    </location>
</feature>
<feature type="region of interest" description="Disordered" evidence="6">
    <location>
        <begin position="1107"/>
        <end position="1126"/>
    </location>
</feature>
<dbReference type="GO" id="GO:0005737">
    <property type="term" value="C:cytoplasm"/>
    <property type="evidence" value="ECO:0007669"/>
    <property type="project" value="TreeGrafter"/>
</dbReference>
<dbReference type="EMBL" id="JBCAWK010000011">
    <property type="protein sequence ID" value="KAK8846833.1"/>
    <property type="molecule type" value="Genomic_DNA"/>
</dbReference>
<feature type="compositionally biased region" description="Basic and acidic residues" evidence="6">
    <location>
        <begin position="531"/>
        <end position="559"/>
    </location>
</feature>
<dbReference type="Proteomes" id="UP001388673">
    <property type="component" value="Unassembled WGS sequence"/>
</dbReference>
<feature type="compositionally biased region" description="Acidic residues" evidence="6">
    <location>
        <begin position="1325"/>
        <end position="1336"/>
    </location>
</feature>
<feature type="region of interest" description="Disordered" evidence="6">
    <location>
        <begin position="1181"/>
        <end position="1438"/>
    </location>
</feature>
<feature type="compositionally biased region" description="Basic and acidic residues" evidence="6">
    <location>
        <begin position="256"/>
        <end position="268"/>
    </location>
</feature>
<feature type="compositionally biased region" description="Polar residues" evidence="6">
    <location>
        <begin position="1271"/>
        <end position="1303"/>
    </location>
</feature>
<dbReference type="KEGG" id="kne:92183179"/>
<organism evidence="8 9">
    <name type="scientific">Kwoniella newhampshirensis</name>
    <dbReference type="NCBI Taxonomy" id="1651941"/>
    <lineage>
        <taxon>Eukaryota</taxon>
        <taxon>Fungi</taxon>
        <taxon>Dikarya</taxon>
        <taxon>Basidiomycota</taxon>
        <taxon>Agaricomycotina</taxon>
        <taxon>Tremellomycetes</taxon>
        <taxon>Tremellales</taxon>
        <taxon>Cryptococcaceae</taxon>
        <taxon>Kwoniella</taxon>
    </lineage>
</organism>
<feature type="compositionally biased region" description="Basic and acidic residues" evidence="6">
    <location>
        <begin position="150"/>
        <end position="169"/>
    </location>
</feature>
<dbReference type="PROSITE" id="PS50600">
    <property type="entry name" value="ULP_PROTEASE"/>
    <property type="match status" value="1"/>
</dbReference>
<feature type="region of interest" description="Disordered" evidence="6">
    <location>
        <begin position="54"/>
        <end position="189"/>
    </location>
</feature>
<evidence type="ECO:0000256" key="2">
    <source>
        <dbReference type="ARBA" id="ARBA00022553"/>
    </source>
</evidence>
<feature type="compositionally biased region" description="Polar residues" evidence="6">
    <location>
        <begin position="369"/>
        <end position="384"/>
    </location>
</feature>
<evidence type="ECO:0000256" key="4">
    <source>
        <dbReference type="ARBA" id="ARBA00022786"/>
    </source>
</evidence>
<evidence type="ECO:0000256" key="1">
    <source>
        <dbReference type="ARBA" id="ARBA00005234"/>
    </source>
</evidence>
<feature type="region of interest" description="Disordered" evidence="6">
    <location>
        <begin position="755"/>
        <end position="823"/>
    </location>
</feature>
<sequence length="1438" mass="159792">MEGMNKYEKAPYLKTFLRKTKGESMTETGVQTANPVIDVEDSSDDHGEIVAREMGQVIDTRTQSSKGDRTPNKNTRYNRRINPSQTPYRPGHNTLDGKNDRKELPRAVQATNFYPKRGESSTSVTNDKRLLTNTIKSSRRPLGPPSNGELHPRLEQSTRKGDSGTERSRFSHSQLYTTTTTGTRQASGIEGDVRTVFDVDDEDTHEALKSRQVNKARIEPPMKPDWSDQAVLPSAIEEYVDGQDHEHQPLFASAERTNDGDKGKRRELNPISGSTALDEMQRDEEDEEIVVTVKTDNVPAHRVVSSAREEDIEFVAEGSLLSKGSVETSSPHGRRGLHVGTGLRSSNKMKDRNGVQYAQPQTVGERRSNVFQNSPDRLTSKDTIPSSMLGQKTAEIREAWMWPNHMIRCQDVICRLGDLTLKSEISGIKLWTIPYKDVNIAQICVNEEHPTLFLDLRSISDRNDLDDMLDGVGPRIDSAPGLFLRLTPSHTSAMFLHNYRSLIINTGVAVQVLDEKACETLRDSCNSQMDGDTRTRAEAQRMTRPRETRQKRRSDRDAPEIVLPKASRQEQQQVTRGKRNSKLEDDTSQTKLNFDKAPRRSSRLSETRATPDASKNAAEAAATRGMLTDKNELYFPYPPKGKADVNITHGDAQRLQEGEFLNDTLLEFGLRHVMDQLDEEMRRTVHLFNSFFYDKLSNKSKKSKPSEASWPAYESVKKWTKGKDIFSKSIVVVPINENYHWYLAVIVNPGAALKATSPPEHGSHVRSATLPSQAPVDDVSVPGVTHENNPPASVSAESEVDNLESRSASPRASSTDLNPLDDNVDTADGCDSTMMSHDPIDCIDDSEPEFEAANTTEMQDVEVAVEDMSLDEKENESEKQDSIGTGRPILTPTVIAAQKQQEIFLSGQVPSDETTTVKKKTQQKPDVKIINDSGYTGTWIITFDSLGGAHKSVSRTLNLWLQFEALDKRGVTIPADVAEYWEGRVPQQPNFYDCGLYVVHYARQLLLQPNEVLRFIQRRPPHSAAPERSKYDTHLAEAWNAEETGNLRQQWIDAMAVLASQYTDARDLAYETERQLSTSQSESIAAFSQIPSVEKTDAIPPVLTRESAEQAPYGRADPSLSRHQHEDIDPSVLPETHSLSARPSAPAPAYRGGIAVTPNGRGAIPAGVVDRTRDHFDHAVREIGMGSRTEHTQSLRSTSPVRRRDLSVETQDVNDLDSERHFTTSRSSSPPVGREADRKEVDLATPLRRASTPPHARRYAPVSQSPDRDNPFSSLGNILSGRSVSTSERARTRTSPLIPTSSKVAEPSINPFPGSHVAVSNAGEDPSEEEQEEVERIEDKRPTQPASAWDPIGSLSPVNSSNPSPTASKTTGRLGSFPSKRLDQRTYSKKPQGGHKREGKQGWKEEQRVKRLRTDGRGRGGKPGEGASAHNAIEVDSE</sequence>
<evidence type="ECO:0000313" key="8">
    <source>
        <dbReference type="EMBL" id="KAK8846833.1"/>
    </source>
</evidence>
<proteinExistence type="inferred from homology"/>
<feature type="domain" description="Ubiquitin-like protease family profile" evidence="7">
    <location>
        <begin position="645"/>
        <end position="1005"/>
    </location>
</feature>
<feature type="compositionally biased region" description="Polar residues" evidence="6">
    <location>
        <begin position="805"/>
        <end position="817"/>
    </location>
</feature>
<dbReference type="InterPro" id="IPR003653">
    <property type="entry name" value="Peptidase_C48_C"/>
</dbReference>
<protein>
    <recommendedName>
        <fullName evidence="7">Ubiquitin-like protease family profile domain-containing protein</fullName>
    </recommendedName>
</protein>
<dbReference type="Gene3D" id="3.40.395.10">
    <property type="entry name" value="Adenoviral Proteinase, Chain A"/>
    <property type="match status" value="1"/>
</dbReference>
<evidence type="ECO:0000313" key="9">
    <source>
        <dbReference type="Proteomes" id="UP001388673"/>
    </source>
</evidence>
<dbReference type="GO" id="GO:0070139">
    <property type="term" value="F:SUMO-specific endopeptidase activity"/>
    <property type="evidence" value="ECO:0007669"/>
    <property type="project" value="TreeGrafter"/>
</dbReference>
<dbReference type="InterPro" id="IPR051947">
    <property type="entry name" value="Sentrin-specific_protease"/>
</dbReference>
<keyword evidence="5" id="KW-0378">Hydrolase</keyword>
<accession>A0AAW0YVP8</accession>
<comment type="caution">
    <text evidence="8">The sequence shown here is derived from an EMBL/GenBank/DDBJ whole genome shotgun (WGS) entry which is preliminary data.</text>
</comment>
<dbReference type="GO" id="GO:0016926">
    <property type="term" value="P:protein desumoylation"/>
    <property type="evidence" value="ECO:0007669"/>
    <property type="project" value="TreeGrafter"/>
</dbReference>
<feature type="region of interest" description="Disordered" evidence="6">
    <location>
        <begin position="524"/>
        <end position="622"/>
    </location>
</feature>
<evidence type="ECO:0000256" key="5">
    <source>
        <dbReference type="ARBA" id="ARBA00022801"/>
    </source>
</evidence>
<comment type="similarity">
    <text evidence="1">Belongs to the peptidase C48 family.</text>
</comment>